<comment type="caution">
    <text evidence="1">The sequence shown here is derived from an EMBL/GenBank/DDBJ whole genome shotgun (WGS) entry which is preliminary data.</text>
</comment>
<sequence>MKIHRNKMILIVFALQLLMLLAVIAMVCAVSGRGRTVTLEMAGYDPYDALRGRYLRLSSPDSRVTLEPGSIERYENRRQSTIPVYVVLDTDPDSGISGFSYASLDCPDSNTPYIRCSSQYLRIYEDGAQISIQPRIEQYYLNERHADALEQSITRDSNILLRLKIWRGMYVVDGLTVDGQAY</sequence>
<dbReference type="Proteomes" id="UP001299608">
    <property type="component" value="Unassembled WGS sequence"/>
</dbReference>
<dbReference type="EMBL" id="JAKNGE010000006">
    <property type="protein sequence ID" value="MCG4745041.1"/>
    <property type="molecule type" value="Genomic_DNA"/>
</dbReference>
<dbReference type="EMBL" id="JAAITT010000002">
    <property type="protein sequence ID" value="NSJ47507.1"/>
    <property type="molecule type" value="Genomic_DNA"/>
</dbReference>
<evidence type="ECO:0000313" key="3">
    <source>
        <dbReference type="Proteomes" id="UP000669239"/>
    </source>
</evidence>
<name>A0AAW5BLC5_9FIRM</name>
<accession>A0AAW5BLC5</accession>
<dbReference type="GeneID" id="97204590"/>
<dbReference type="Pfam" id="PF14345">
    <property type="entry name" value="GDYXXLXY"/>
    <property type="match status" value="1"/>
</dbReference>
<reference evidence="2 3" key="1">
    <citation type="journal article" date="2020" name="Cell Host Microbe">
        <title>Functional and Genomic Variation between Human-Derived Isolates of Lachnospiraceae Reveals Inter- and Intra-Species Diversity.</title>
        <authorList>
            <person name="Sorbara M.T."/>
            <person name="Littmann E.R."/>
            <person name="Fontana E."/>
            <person name="Moody T.U."/>
            <person name="Kohout C.E."/>
            <person name="Gjonbalaj M."/>
            <person name="Eaton V."/>
            <person name="Seok R."/>
            <person name="Leiner I.M."/>
            <person name="Pamer E.G."/>
        </authorList>
    </citation>
    <scope>NUCLEOTIDE SEQUENCE [LARGE SCALE GENOMIC DNA]</scope>
    <source>
        <strain evidence="2 3">MSK.1.17</strain>
    </source>
</reference>
<dbReference type="RefSeq" id="WP_117556121.1">
    <property type="nucleotide sequence ID" value="NZ_BAABZL010000001.1"/>
</dbReference>
<proteinExistence type="predicted"/>
<keyword evidence="3" id="KW-1185">Reference proteome</keyword>
<reference evidence="2" key="2">
    <citation type="submission" date="2020-02" db="EMBL/GenBank/DDBJ databases">
        <authorList>
            <person name="Littmann E."/>
            <person name="Sorbara M."/>
        </authorList>
    </citation>
    <scope>NUCLEOTIDE SEQUENCE</scope>
    <source>
        <strain evidence="2">MSK.1.17</strain>
    </source>
</reference>
<reference evidence="1" key="3">
    <citation type="submission" date="2022-01" db="EMBL/GenBank/DDBJ databases">
        <title>Collection of gut derived symbiotic bacterial strains cultured from healthy donors.</title>
        <authorList>
            <person name="Lin H."/>
            <person name="Kohout C."/>
            <person name="Waligurski E."/>
            <person name="Pamer E.G."/>
        </authorList>
    </citation>
    <scope>NUCLEOTIDE SEQUENCE</scope>
    <source>
        <strain evidence="1">DFI.6.55</strain>
    </source>
</reference>
<dbReference type="InterPro" id="IPR025833">
    <property type="entry name" value="GDYXXLXY"/>
</dbReference>
<evidence type="ECO:0000313" key="2">
    <source>
        <dbReference type="EMBL" id="NSJ47507.1"/>
    </source>
</evidence>
<dbReference type="Proteomes" id="UP000669239">
    <property type="component" value="Unassembled WGS sequence"/>
</dbReference>
<evidence type="ECO:0000313" key="4">
    <source>
        <dbReference type="Proteomes" id="UP001299608"/>
    </source>
</evidence>
<gene>
    <name evidence="2" type="ORF">G5B36_02150</name>
    <name evidence="1" type="ORF">L0N08_06440</name>
</gene>
<evidence type="ECO:0000313" key="1">
    <source>
        <dbReference type="EMBL" id="MCG4745041.1"/>
    </source>
</evidence>
<protein>
    <submittedName>
        <fullName evidence="1">GDYXXLXY domain-containing protein</fullName>
    </submittedName>
</protein>
<organism evidence="1 4">
    <name type="scientific">Enterocloster aldenensis</name>
    <dbReference type="NCBI Taxonomy" id="358742"/>
    <lineage>
        <taxon>Bacteria</taxon>
        <taxon>Bacillati</taxon>
        <taxon>Bacillota</taxon>
        <taxon>Clostridia</taxon>
        <taxon>Lachnospirales</taxon>
        <taxon>Lachnospiraceae</taxon>
        <taxon>Enterocloster</taxon>
    </lineage>
</organism>
<dbReference type="AlphaFoldDB" id="A0AAW5BLC5"/>